<evidence type="ECO:0000313" key="7">
    <source>
        <dbReference type="EMBL" id="GBM26508.1"/>
    </source>
</evidence>
<accession>A0A4Y2EF93</accession>
<dbReference type="PANTHER" id="PTHR11610">
    <property type="entry name" value="LIPASE"/>
    <property type="match status" value="1"/>
</dbReference>
<evidence type="ECO:0000259" key="5">
    <source>
        <dbReference type="Pfam" id="PF00151"/>
    </source>
</evidence>
<comment type="subcellular location">
    <subcellularLocation>
        <location evidence="1">Secreted</location>
    </subcellularLocation>
</comment>
<proteinExistence type="inferred from homology"/>
<dbReference type="InterPro" id="IPR000734">
    <property type="entry name" value="TAG_lipase"/>
</dbReference>
<evidence type="ECO:0000256" key="3">
    <source>
        <dbReference type="ARBA" id="ARBA00022525"/>
    </source>
</evidence>
<reference evidence="8 9" key="1">
    <citation type="journal article" date="2019" name="Sci. Rep.">
        <title>Orb-weaving spider Araneus ventricosus genome elucidates the spidroin gene catalogue.</title>
        <authorList>
            <person name="Kono N."/>
            <person name="Nakamura H."/>
            <person name="Ohtoshi R."/>
            <person name="Moran D.A.P."/>
            <person name="Shinohara A."/>
            <person name="Yoshida Y."/>
            <person name="Fujiwara M."/>
            <person name="Mori M."/>
            <person name="Tomita M."/>
            <person name="Arakawa K."/>
        </authorList>
    </citation>
    <scope>NUCLEOTIDE SEQUENCE [LARGE SCALE GENOMIC DNA]</scope>
</reference>
<dbReference type="PANTHER" id="PTHR11610:SF173">
    <property type="entry name" value="LIPASE DOMAIN-CONTAINING PROTEIN-RELATED"/>
    <property type="match status" value="1"/>
</dbReference>
<evidence type="ECO:0000313" key="6">
    <source>
        <dbReference type="EMBL" id="GBM24611.1"/>
    </source>
</evidence>
<name>A0A4Y2EF93_ARAVE</name>
<dbReference type="GO" id="GO:0005615">
    <property type="term" value="C:extracellular space"/>
    <property type="evidence" value="ECO:0007669"/>
    <property type="project" value="TreeGrafter"/>
</dbReference>
<evidence type="ECO:0000256" key="2">
    <source>
        <dbReference type="ARBA" id="ARBA00010701"/>
    </source>
</evidence>
<dbReference type="Pfam" id="PF00151">
    <property type="entry name" value="Lipase"/>
    <property type="match status" value="1"/>
</dbReference>
<sequence>ERCGIPPELVHLVGHGLGAHIAGYAGERQKGLGRITGLDPGGDYFRNTPDVVKLDLRDALLVDVIHSNPSRNFFEGSLQNRLINKRTNLDKCRIRTNFL</sequence>
<evidence type="ECO:0000313" key="8">
    <source>
        <dbReference type="EMBL" id="GBM26514.1"/>
    </source>
</evidence>
<evidence type="ECO:0000313" key="9">
    <source>
        <dbReference type="Proteomes" id="UP000499080"/>
    </source>
</evidence>
<dbReference type="InterPro" id="IPR013818">
    <property type="entry name" value="Lipase"/>
</dbReference>
<keyword evidence="9" id="KW-1185">Reference proteome</keyword>
<evidence type="ECO:0000256" key="4">
    <source>
        <dbReference type="RuleBase" id="RU004262"/>
    </source>
</evidence>
<dbReference type="SUPFAM" id="SSF53474">
    <property type="entry name" value="alpha/beta-Hydrolases"/>
    <property type="match status" value="1"/>
</dbReference>
<dbReference type="EMBL" id="BGPR01092248">
    <property type="protein sequence ID" value="GBM26508.1"/>
    <property type="molecule type" value="Genomic_DNA"/>
</dbReference>
<comment type="caution">
    <text evidence="8">The sequence shown here is derived from an EMBL/GenBank/DDBJ whole genome shotgun (WGS) entry which is preliminary data.</text>
</comment>
<keyword evidence="3" id="KW-0964">Secreted</keyword>
<dbReference type="OrthoDB" id="6431596at2759"/>
<comment type="similarity">
    <text evidence="2 4">Belongs to the AB hydrolase superfamily. Lipase family.</text>
</comment>
<dbReference type="Proteomes" id="UP000499080">
    <property type="component" value="Unassembled WGS sequence"/>
</dbReference>
<dbReference type="GO" id="GO:0016042">
    <property type="term" value="P:lipid catabolic process"/>
    <property type="evidence" value="ECO:0007669"/>
    <property type="project" value="TreeGrafter"/>
</dbReference>
<evidence type="ECO:0000256" key="1">
    <source>
        <dbReference type="ARBA" id="ARBA00004613"/>
    </source>
</evidence>
<protein>
    <submittedName>
        <fullName evidence="8">Pancreatic lipase-related protein 3</fullName>
    </submittedName>
</protein>
<feature type="domain" description="Lipase" evidence="5">
    <location>
        <begin position="3"/>
        <end position="69"/>
    </location>
</feature>
<dbReference type="GO" id="GO:0016298">
    <property type="term" value="F:lipase activity"/>
    <property type="evidence" value="ECO:0007669"/>
    <property type="project" value="InterPro"/>
</dbReference>
<dbReference type="InterPro" id="IPR029058">
    <property type="entry name" value="AB_hydrolase_fold"/>
</dbReference>
<dbReference type="AlphaFoldDB" id="A0A4Y2EF93"/>
<gene>
    <name evidence="8" type="primary">PNLIPRP3_2</name>
    <name evidence="6" type="synonym">PNLIPRP3_3</name>
    <name evidence="7" type="synonym">PNLIPRP3_6</name>
    <name evidence="6" type="ORF">AVEN_243162_1</name>
    <name evidence="7" type="ORF">AVEN_29906_1</name>
    <name evidence="8" type="ORF">AVEN_76046_1</name>
</gene>
<organism evidence="8 9">
    <name type="scientific">Araneus ventricosus</name>
    <name type="common">Orbweaver spider</name>
    <name type="synonym">Epeira ventricosa</name>
    <dbReference type="NCBI Taxonomy" id="182803"/>
    <lineage>
        <taxon>Eukaryota</taxon>
        <taxon>Metazoa</taxon>
        <taxon>Ecdysozoa</taxon>
        <taxon>Arthropoda</taxon>
        <taxon>Chelicerata</taxon>
        <taxon>Arachnida</taxon>
        <taxon>Araneae</taxon>
        <taxon>Araneomorphae</taxon>
        <taxon>Entelegynae</taxon>
        <taxon>Araneoidea</taxon>
        <taxon>Araneidae</taxon>
        <taxon>Araneus</taxon>
    </lineage>
</organism>
<dbReference type="Gene3D" id="3.40.50.1820">
    <property type="entry name" value="alpha/beta hydrolase"/>
    <property type="match status" value="1"/>
</dbReference>
<feature type="non-terminal residue" evidence="8">
    <location>
        <position position="1"/>
    </location>
</feature>
<dbReference type="EMBL" id="BGPR01091755">
    <property type="protein sequence ID" value="GBM24611.1"/>
    <property type="molecule type" value="Genomic_DNA"/>
</dbReference>
<dbReference type="EMBL" id="BGPR01092249">
    <property type="protein sequence ID" value="GBM26514.1"/>
    <property type="molecule type" value="Genomic_DNA"/>
</dbReference>